<evidence type="ECO:0000256" key="3">
    <source>
        <dbReference type="ARBA" id="ARBA00022833"/>
    </source>
</evidence>
<accession>A0AAD7M736</accession>
<evidence type="ECO:0000256" key="4">
    <source>
        <dbReference type="PROSITE-ProRule" id="PRU00134"/>
    </source>
</evidence>
<feature type="domain" description="MYND-type" evidence="5">
    <location>
        <begin position="31"/>
        <end position="70"/>
    </location>
</feature>
<dbReference type="SUPFAM" id="SSF144232">
    <property type="entry name" value="HIT/MYND zinc finger-like"/>
    <property type="match status" value="1"/>
</dbReference>
<evidence type="ECO:0000256" key="2">
    <source>
        <dbReference type="ARBA" id="ARBA00022771"/>
    </source>
</evidence>
<reference evidence="6" key="1">
    <citation type="submission" date="2023-03" db="EMBL/GenBank/DDBJ databases">
        <title>Massive genome expansion in bonnet fungi (Mycena s.s.) driven by repeated elements and novel gene families across ecological guilds.</title>
        <authorList>
            <consortium name="Lawrence Berkeley National Laboratory"/>
            <person name="Harder C.B."/>
            <person name="Miyauchi S."/>
            <person name="Viragh M."/>
            <person name="Kuo A."/>
            <person name="Thoen E."/>
            <person name="Andreopoulos B."/>
            <person name="Lu D."/>
            <person name="Skrede I."/>
            <person name="Drula E."/>
            <person name="Henrissat B."/>
            <person name="Morin E."/>
            <person name="Kohler A."/>
            <person name="Barry K."/>
            <person name="LaButti K."/>
            <person name="Morin E."/>
            <person name="Salamov A."/>
            <person name="Lipzen A."/>
            <person name="Mereny Z."/>
            <person name="Hegedus B."/>
            <person name="Baldrian P."/>
            <person name="Stursova M."/>
            <person name="Weitz H."/>
            <person name="Taylor A."/>
            <person name="Grigoriev I.V."/>
            <person name="Nagy L.G."/>
            <person name="Martin F."/>
            <person name="Kauserud H."/>
        </authorList>
    </citation>
    <scope>NUCLEOTIDE SEQUENCE</scope>
    <source>
        <strain evidence="6">CBHHK182m</strain>
    </source>
</reference>
<dbReference type="InterPro" id="IPR002893">
    <property type="entry name" value="Znf_MYND"/>
</dbReference>
<dbReference type="GO" id="GO:0008270">
    <property type="term" value="F:zinc ion binding"/>
    <property type="evidence" value="ECO:0007669"/>
    <property type="project" value="UniProtKB-KW"/>
</dbReference>
<dbReference type="AlphaFoldDB" id="A0AAD7M736"/>
<proteinExistence type="predicted"/>
<gene>
    <name evidence="6" type="ORF">B0H16DRAFT_1747739</name>
</gene>
<dbReference type="PROSITE" id="PS50865">
    <property type="entry name" value="ZF_MYND_2"/>
    <property type="match status" value="1"/>
</dbReference>
<organism evidence="6 7">
    <name type="scientific">Mycena metata</name>
    <dbReference type="NCBI Taxonomy" id="1033252"/>
    <lineage>
        <taxon>Eukaryota</taxon>
        <taxon>Fungi</taxon>
        <taxon>Dikarya</taxon>
        <taxon>Basidiomycota</taxon>
        <taxon>Agaricomycotina</taxon>
        <taxon>Agaricomycetes</taxon>
        <taxon>Agaricomycetidae</taxon>
        <taxon>Agaricales</taxon>
        <taxon>Marasmiineae</taxon>
        <taxon>Mycenaceae</taxon>
        <taxon>Mycena</taxon>
    </lineage>
</organism>
<name>A0AAD7M736_9AGAR</name>
<dbReference type="Proteomes" id="UP001215598">
    <property type="component" value="Unassembled WGS sequence"/>
</dbReference>
<evidence type="ECO:0000313" key="6">
    <source>
        <dbReference type="EMBL" id="KAJ7704164.1"/>
    </source>
</evidence>
<evidence type="ECO:0000256" key="1">
    <source>
        <dbReference type="ARBA" id="ARBA00022723"/>
    </source>
</evidence>
<comment type="caution">
    <text evidence="6">The sequence shown here is derived from an EMBL/GenBank/DDBJ whole genome shotgun (WGS) entry which is preliminary data.</text>
</comment>
<keyword evidence="7" id="KW-1185">Reference proteome</keyword>
<protein>
    <recommendedName>
        <fullName evidence="5">MYND-type domain-containing protein</fullName>
    </recommendedName>
</protein>
<keyword evidence="1" id="KW-0479">Metal-binding</keyword>
<evidence type="ECO:0000259" key="5">
    <source>
        <dbReference type="PROSITE" id="PS50865"/>
    </source>
</evidence>
<sequence>MPLQRVFKAQVITGEDTPASDSPSTWAIRSCDLRGCKNHEKLEKCARCRTAMYCSRECQKADWARHKPYCKMTTDFPSIRDPANSGEAPLQRHLRLWTARFDASLICAAIVALQLNKQPSNIDTLGMLITLRPRPHPEAGARFQLVSAEVIPMAQMMAILVDYQQAQARAGADVGPTLAELHQQHRDALRAKSGGTEDYATSIVIARNEGPYPLPGEHNMEVRFKPLNIHRKFVRSPMLTDPTLDWYGSLEYQVNNDVPNREKV</sequence>
<dbReference type="PROSITE" id="PS01360">
    <property type="entry name" value="ZF_MYND_1"/>
    <property type="match status" value="1"/>
</dbReference>
<keyword evidence="2 4" id="KW-0863">Zinc-finger</keyword>
<evidence type="ECO:0000313" key="7">
    <source>
        <dbReference type="Proteomes" id="UP001215598"/>
    </source>
</evidence>
<dbReference type="Pfam" id="PF01753">
    <property type="entry name" value="zf-MYND"/>
    <property type="match status" value="1"/>
</dbReference>
<dbReference type="EMBL" id="JARKIB010000492">
    <property type="protein sequence ID" value="KAJ7704164.1"/>
    <property type="molecule type" value="Genomic_DNA"/>
</dbReference>
<keyword evidence="3" id="KW-0862">Zinc</keyword>
<dbReference type="Gene3D" id="6.10.140.2220">
    <property type="match status" value="1"/>
</dbReference>